<dbReference type="Proteomes" id="UP000322873">
    <property type="component" value="Unassembled WGS sequence"/>
</dbReference>
<feature type="region of interest" description="Disordered" evidence="1">
    <location>
        <begin position="362"/>
        <end position="391"/>
    </location>
</feature>
<evidence type="ECO:0000256" key="1">
    <source>
        <dbReference type="SAM" id="MobiDB-lite"/>
    </source>
</evidence>
<evidence type="ECO:0000313" key="2">
    <source>
        <dbReference type="EMBL" id="KAA8569476.1"/>
    </source>
</evidence>
<dbReference type="AlphaFoldDB" id="A0A5M9JNY3"/>
<protein>
    <submittedName>
        <fullName evidence="2">Uncharacterized protein</fullName>
    </submittedName>
</protein>
<evidence type="ECO:0000313" key="3">
    <source>
        <dbReference type="Proteomes" id="UP000322873"/>
    </source>
</evidence>
<feature type="compositionally biased region" description="Polar residues" evidence="1">
    <location>
        <begin position="84"/>
        <end position="95"/>
    </location>
</feature>
<feature type="compositionally biased region" description="Polar residues" evidence="1">
    <location>
        <begin position="171"/>
        <end position="181"/>
    </location>
</feature>
<feature type="region of interest" description="Disordered" evidence="1">
    <location>
        <begin position="46"/>
        <end position="286"/>
    </location>
</feature>
<feature type="compositionally biased region" description="Basic and acidic residues" evidence="1">
    <location>
        <begin position="61"/>
        <end position="83"/>
    </location>
</feature>
<feature type="compositionally biased region" description="Polar residues" evidence="1">
    <location>
        <begin position="237"/>
        <end position="258"/>
    </location>
</feature>
<sequence length="671" mass="75054">MADTRRFSTISGHSTTSTVVEAFVVEVPPSRMRTLRHTKKQIGLRDFSSKSTLSSAPPSEKSSEQYHRLVHKAERIPERHDGSLKSTTTPSVTSSHKSRRKIIREGGVPVVVIPDRISSAKSSKPPSLRSTSSRKTKRSNSLQSAPLSQSSRTNEPGYFDFIPPTRKRTMSESAGSSNSVRTIDYPPSIPTRKSSLSAPTSRNTSRAGSLTAESLKAHNMLQQKQSPKQEPVELSRPISSENENGPSNARSSIDQNRSSIDHHDERQFQARRSAQATPFSQASYETTGTAATSAEISQAMAVSMVPHQNRSWTVIQRESSEPSSPTLRRLIPQPTVEVNDTTADMPVTPPQNQHTMVEVESPLRNPRSPPEPPAIKFIPPTPSDMSPGTAEERQLGFDFDTRLDEEYDDRPSSSDRNKRNFSLRRAFSNRRHSETIVPDTGLLKRKFSLSGRRKHSSTQTSKPEANPSTHYPSVLDQPADDSKLHPFWRPANFWDDLEDIENDSDEDEEDYFPEYHSPGNRRIIAKRGLSGKLKRTFAILPLSYGNDDYVQAPLDRKTIRRSPSGNALRVVKQRSNNTLRREADQRVLREARPGEFGHGFKEGNGGRIHTIPGLGLRIEYVGLRGLGKKLSERRKEQRNAKLRATISGPKELRNGVDEVLESRSAESWNVI</sequence>
<feature type="compositionally biased region" description="Polar residues" evidence="1">
    <location>
        <begin position="270"/>
        <end position="286"/>
    </location>
</feature>
<organism evidence="2 3">
    <name type="scientific">Monilinia fructicola</name>
    <name type="common">Brown rot fungus</name>
    <name type="synonym">Ciboria fructicola</name>
    <dbReference type="NCBI Taxonomy" id="38448"/>
    <lineage>
        <taxon>Eukaryota</taxon>
        <taxon>Fungi</taxon>
        <taxon>Dikarya</taxon>
        <taxon>Ascomycota</taxon>
        <taxon>Pezizomycotina</taxon>
        <taxon>Leotiomycetes</taxon>
        <taxon>Helotiales</taxon>
        <taxon>Sclerotiniaceae</taxon>
        <taxon>Monilinia</taxon>
    </lineage>
</organism>
<accession>A0A5M9JNY3</accession>
<feature type="compositionally biased region" description="Low complexity" evidence="1">
    <location>
        <begin position="121"/>
        <end position="131"/>
    </location>
</feature>
<name>A0A5M9JNY3_MONFR</name>
<feature type="compositionally biased region" description="Polar residues" evidence="1">
    <location>
        <begin position="143"/>
        <end position="154"/>
    </location>
</feature>
<comment type="caution">
    <text evidence="2">The sequence shown here is derived from an EMBL/GenBank/DDBJ whole genome shotgun (WGS) entry which is preliminary data.</text>
</comment>
<proteinExistence type="predicted"/>
<feature type="compositionally biased region" description="Polar residues" evidence="1">
    <location>
        <begin position="457"/>
        <end position="471"/>
    </location>
</feature>
<feature type="region of interest" description="Disordered" evidence="1">
    <location>
        <begin position="445"/>
        <end position="482"/>
    </location>
</feature>
<feature type="compositionally biased region" description="Low complexity" evidence="1">
    <location>
        <begin position="49"/>
        <end position="59"/>
    </location>
</feature>
<dbReference type="EMBL" id="VICG01000008">
    <property type="protein sequence ID" value="KAA8569476.1"/>
    <property type="molecule type" value="Genomic_DNA"/>
</dbReference>
<feature type="compositionally biased region" description="Basic residues" evidence="1">
    <location>
        <begin position="445"/>
        <end position="456"/>
    </location>
</feature>
<feature type="compositionally biased region" description="Polar residues" evidence="1">
    <location>
        <begin position="191"/>
        <end position="212"/>
    </location>
</feature>
<gene>
    <name evidence="2" type="ORF">EYC84_001107</name>
</gene>
<dbReference type="VEuPathDB" id="FungiDB:MFRU_004g02510"/>
<feature type="compositionally biased region" description="Basic and acidic residues" evidence="1">
    <location>
        <begin position="259"/>
        <end position="268"/>
    </location>
</feature>
<reference evidence="2 3" key="1">
    <citation type="submission" date="2019-06" db="EMBL/GenBank/DDBJ databases">
        <title>Genome Sequence of the Brown Rot Fungal Pathogen Monilinia fructicola.</title>
        <authorList>
            <person name="De Miccolis Angelini R.M."/>
            <person name="Landi L."/>
            <person name="Abate D."/>
            <person name="Pollastro S."/>
            <person name="Romanazzi G."/>
            <person name="Faretra F."/>
        </authorList>
    </citation>
    <scope>NUCLEOTIDE SEQUENCE [LARGE SCALE GENOMIC DNA]</scope>
    <source>
        <strain evidence="2 3">Mfrc123</strain>
    </source>
</reference>
<keyword evidence="3" id="KW-1185">Reference proteome</keyword>